<dbReference type="PANTHER" id="PTHR32309">
    <property type="entry name" value="TYROSINE-PROTEIN KINASE"/>
    <property type="match status" value="1"/>
</dbReference>
<evidence type="ECO:0000313" key="2">
    <source>
        <dbReference type="EMBL" id="MCP2161545.1"/>
    </source>
</evidence>
<protein>
    <submittedName>
        <fullName evidence="2">AAA domain</fullName>
    </submittedName>
</protein>
<dbReference type="PANTHER" id="PTHR32309:SF13">
    <property type="entry name" value="FERRIC ENTEROBACTIN TRANSPORT PROTEIN FEPE"/>
    <property type="match status" value="1"/>
</dbReference>
<evidence type="ECO:0000313" key="3">
    <source>
        <dbReference type="Proteomes" id="UP001205740"/>
    </source>
</evidence>
<dbReference type="Gene3D" id="3.40.50.300">
    <property type="entry name" value="P-loop containing nucleotide triphosphate hydrolases"/>
    <property type="match status" value="1"/>
</dbReference>
<proteinExistence type="predicted"/>
<evidence type="ECO:0000256" key="1">
    <source>
        <dbReference type="SAM" id="Phobius"/>
    </source>
</evidence>
<name>A0ABT1H4J5_9NOCA</name>
<dbReference type="InterPro" id="IPR050445">
    <property type="entry name" value="Bact_polysacc_biosynth/exp"/>
</dbReference>
<keyword evidence="1" id="KW-1133">Transmembrane helix</keyword>
<dbReference type="EMBL" id="JAMTCG010000005">
    <property type="protein sequence ID" value="MCP2161545.1"/>
    <property type="molecule type" value="Genomic_DNA"/>
</dbReference>
<keyword evidence="1" id="KW-0472">Membrane</keyword>
<keyword evidence="3" id="KW-1185">Reference proteome</keyword>
<feature type="transmembrane region" description="Helical" evidence="1">
    <location>
        <begin position="197"/>
        <end position="219"/>
    </location>
</feature>
<accession>A0ABT1H4J5</accession>
<dbReference type="Proteomes" id="UP001205740">
    <property type="component" value="Unassembled WGS sequence"/>
</dbReference>
<dbReference type="RefSeq" id="WP_253655141.1">
    <property type="nucleotide sequence ID" value="NZ_BAAAOE010000001.1"/>
</dbReference>
<sequence length="455" mass="48132">MTDVRDRILRRWWVVALCVLVAVGAALVTGVSATTTYTSKASLTTYSANRAPEQDAVLIQSYVDLFNNDASQQSLRRDARVPDDVRVTATPVATGPIMFVVATGPDGAAVPRAAQAMADAFRQSINAGVQRTRQSAIDALRRPFADREAGNDFILQQERVQLQQSIDRLNSDTSGLLQDLTAASGATAERPAMTARVAVSVVVGLLVGLVLAWLAGGLAPRLRTAGEVRETLGLRTFDASGDGADPHMQMRHVVNALAFDDLPVPSVVALTGVGGRAGSAGVADELARIRAAQGAEVVVVRTSRDGEFAGAGMVDVLRTPDGDGIHAARLDETLRDSTRLGRGVSILGAGEPGPDSRGTDPYDVMTRENVGELIGLLRKRFDVVVVECAPVDQAAEAQLVCAASDRTLVVVERDTVSPTRGRRSADLLRQAGIEAFAAVLVARPECITPSRLLSR</sequence>
<dbReference type="InterPro" id="IPR027417">
    <property type="entry name" value="P-loop_NTPase"/>
</dbReference>
<keyword evidence="1" id="KW-0812">Transmembrane</keyword>
<dbReference type="SUPFAM" id="SSF52540">
    <property type="entry name" value="P-loop containing nucleoside triphosphate hydrolases"/>
    <property type="match status" value="1"/>
</dbReference>
<reference evidence="2 3" key="1">
    <citation type="submission" date="2022-06" db="EMBL/GenBank/DDBJ databases">
        <title>Genomic Encyclopedia of Archaeal and Bacterial Type Strains, Phase II (KMG-II): from individual species to whole genera.</title>
        <authorList>
            <person name="Goeker M."/>
        </authorList>
    </citation>
    <scope>NUCLEOTIDE SEQUENCE [LARGE SCALE GENOMIC DNA]</scope>
    <source>
        <strain evidence="2 3">DSM 45037</strain>
    </source>
</reference>
<gene>
    <name evidence="2" type="ORF">LX12_002744</name>
</gene>
<comment type="caution">
    <text evidence="2">The sequence shown here is derived from an EMBL/GenBank/DDBJ whole genome shotgun (WGS) entry which is preliminary data.</text>
</comment>
<organism evidence="2 3">
    <name type="scientific">Williamsia serinedens</name>
    <dbReference type="NCBI Taxonomy" id="391736"/>
    <lineage>
        <taxon>Bacteria</taxon>
        <taxon>Bacillati</taxon>
        <taxon>Actinomycetota</taxon>
        <taxon>Actinomycetes</taxon>
        <taxon>Mycobacteriales</taxon>
        <taxon>Nocardiaceae</taxon>
        <taxon>Williamsia</taxon>
    </lineage>
</organism>